<protein>
    <recommendedName>
        <fullName evidence="1">N-acetyltransferase domain-containing protein</fullName>
    </recommendedName>
</protein>
<accession>M2MXP7</accession>
<evidence type="ECO:0000259" key="1">
    <source>
        <dbReference type="PROSITE" id="PS51186"/>
    </source>
</evidence>
<organism evidence="2 3">
    <name type="scientific">Baudoinia panamericana (strain UAMH 10762)</name>
    <name type="common">Angels' share fungus</name>
    <name type="synonym">Baudoinia compniacensis (strain UAMH 10762)</name>
    <dbReference type="NCBI Taxonomy" id="717646"/>
    <lineage>
        <taxon>Eukaryota</taxon>
        <taxon>Fungi</taxon>
        <taxon>Dikarya</taxon>
        <taxon>Ascomycota</taxon>
        <taxon>Pezizomycotina</taxon>
        <taxon>Dothideomycetes</taxon>
        <taxon>Dothideomycetidae</taxon>
        <taxon>Mycosphaerellales</taxon>
        <taxon>Teratosphaeriaceae</taxon>
        <taxon>Baudoinia</taxon>
    </lineage>
</organism>
<dbReference type="PANTHER" id="PTHR43415:SF3">
    <property type="entry name" value="GNAT-FAMILY ACETYLTRANSFERASE"/>
    <property type="match status" value="1"/>
</dbReference>
<dbReference type="PROSITE" id="PS51186">
    <property type="entry name" value="GNAT"/>
    <property type="match status" value="1"/>
</dbReference>
<dbReference type="OrthoDB" id="64477at2759"/>
<dbReference type="Gene3D" id="3.40.630.30">
    <property type="match status" value="1"/>
</dbReference>
<dbReference type="Pfam" id="PF13302">
    <property type="entry name" value="Acetyltransf_3"/>
    <property type="match status" value="1"/>
</dbReference>
<dbReference type="InterPro" id="IPR000182">
    <property type="entry name" value="GNAT_dom"/>
</dbReference>
<gene>
    <name evidence="2" type="ORF">BAUCODRAFT_152703</name>
</gene>
<dbReference type="InterPro" id="IPR016181">
    <property type="entry name" value="Acyl_CoA_acyltransferase"/>
</dbReference>
<dbReference type="SUPFAM" id="SSF55729">
    <property type="entry name" value="Acyl-CoA N-acyltransferases (Nat)"/>
    <property type="match status" value="1"/>
</dbReference>
<dbReference type="CDD" id="cd04301">
    <property type="entry name" value="NAT_SF"/>
    <property type="match status" value="1"/>
</dbReference>
<dbReference type="eggNOG" id="ENOG502RY5I">
    <property type="taxonomic scope" value="Eukaryota"/>
</dbReference>
<feature type="domain" description="N-acetyltransferase" evidence="1">
    <location>
        <begin position="7"/>
        <end position="191"/>
    </location>
</feature>
<sequence length="227" mass="26101">MYETERLVLRAFDLDTDLDIIIRWGNDAEYMTLQSSGPQMPATRESSKEFLTAHITKSKLPFFMVCEKPAVWPVQLNPEEEYFKAHVKACGPPIGTIGLQDSPFDFKNRVAGLGIGLADRKHRAKGYGTELMNWMLEYGFMELGLHRIELRVYSFNEKAIKLYRKIGFKEEGRLRKTYFRGGQWYDIILMAVLEEEWFDIRKGLKGQDEQAEPGATAILPDAKPILS</sequence>
<dbReference type="AlphaFoldDB" id="M2MXP7"/>
<evidence type="ECO:0000313" key="3">
    <source>
        <dbReference type="Proteomes" id="UP000011761"/>
    </source>
</evidence>
<dbReference type="GO" id="GO:0016747">
    <property type="term" value="F:acyltransferase activity, transferring groups other than amino-acyl groups"/>
    <property type="evidence" value="ECO:0007669"/>
    <property type="project" value="InterPro"/>
</dbReference>
<keyword evidence="3" id="KW-1185">Reference proteome</keyword>
<dbReference type="GeneID" id="19109245"/>
<name>M2MXP7_BAUPA</name>
<dbReference type="EMBL" id="KB445564">
    <property type="protein sequence ID" value="EMC91444.1"/>
    <property type="molecule type" value="Genomic_DNA"/>
</dbReference>
<dbReference type="KEGG" id="bcom:BAUCODRAFT_152703"/>
<dbReference type="HOGENOM" id="CLU_013985_3_2_1"/>
<dbReference type="Proteomes" id="UP000011761">
    <property type="component" value="Unassembled WGS sequence"/>
</dbReference>
<evidence type="ECO:0000313" key="2">
    <source>
        <dbReference type="EMBL" id="EMC91444.1"/>
    </source>
</evidence>
<dbReference type="RefSeq" id="XP_007681759.1">
    <property type="nucleotide sequence ID" value="XM_007683569.1"/>
</dbReference>
<reference evidence="2 3" key="1">
    <citation type="journal article" date="2012" name="PLoS Pathog.">
        <title>Diverse lifestyles and strategies of plant pathogenesis encoded in the genomes of eighteen Dothideomycetes fungi.</title>
        <authorList>
            <person name="Ohm R.A."/>
            <person name="Feau N."/>
            <person name="Henrissat B."/>
            <person name="Schoch C.L."/>
            <person name="Horwitz B.A."/>
            <person name="Barry K.W."/>
            <person name="Condon B.J."/>
            <person name="Copeland A.C."/>
            <person name="Dhillon B."/>
            <person name="Glaser F."/>
            <person name="Hesse C.N."/>
            <person name="Kosti I."/>
            <person name="LaButti K."/>
            <person name="Lindquist E.A."/>
            <person name="Lucas S."/>
            <person name="Salamov A.A."/>
            <person name="Bradshaw R.E."/>
            <person name="Ciuffetti L."/>
            <person name="Hamelin R.C."/>
            <person name="Kema G.H.J."/>
            <person name="Lawrence C."/>
            <person name="Scott J.A."/>
            <person name="Spatafora J.W."/>
            <person name="Turgeon B.G."/>
            <person name="de Wit P.J.G.M."/>
            <person name="Zhong S."/>
            <person name="Goodwin S.B."/>
            <person name="Grigoriev I.V."/>
        </authorList>
    </citation>
    <scope>NUCLEOTIDE SEQUENCE [LARGE SCALE GENOMIC DNA]</scope>
    <source>
        <strain evidence="2 3">UAMH 10762</strain>
    </source>
</reference>
<proteinExistence type="predicted"/>
<dbReference type="PANTHER" id="PTHR43415">
    <property type="entry name" value="SPERMIDINE N(1)-ACETYLTRANSFERASE"/>
    <property type="match status" value="1"/>
</dbReference>